<keyword evidence="2" id="KW-0808">Transferase</keyword>
<dbReference type="UniPathway" id="UPA00219"/>
<dbReference type="CDD" id="cd16913">
    <property type="entry name" value="YkuD_like"/>
    <property type="match status" value="1"/>
</dbReference>
<evidence type="ECO:0000256" key="3">
    <source>
        <dbReference type="ARBA" id="ARBA00022960"/>
    </source>
</evidence>
<dbReference type="InterPro" id="IPR038063">
    <property type="entry name" value="Transpep_catalytic_dom"/>
</dbReference>
<gene>
    <name evidence="8" type="ORF">DS031_20015</name>
</gene>
<dbReference type="InterPro" id="IPR005490">
    <property type="entry name" value="LD_TPept_cat_dom"/>
</dbReference>
<evidence type="ECO:0000256" key="4">
    <source>
        <dbReference type="ARBA" id="ARBA00022984"/>
    </source>
</evidence>
<keyword evidence="5 6" id="KW-0961">Cell wall biogenesis/degradation</keyword>
<organism evidence="8 9">
    <name type="scientific">Bacillus taeanensis</name>
    <dbReference type="NCBI Taxonomy" id="273032"/>
    <lineage>
        <taxon>Bacteria</taxon>
        <taxon>Bacillati</taxon>
        <taxon>Bacillota</taxon>
        <taxon>Bacilli</taxon>
        <taxon>Bacillales</taxon>
        <taxon>Bacillaceae</taxon>
        <taxon>Bacillus</taxon>
    </lineage>
</organism>
<dbReference type="PROSITE" id="PS52029">
    <property type="entry name" value="LD_TPASE"/>
    <property type="match status" value="1"/>
</dbReference>
<protein>
    <recommendedName>
        <fullName evidence="7">L,D-TPase catalytic domain-containing protein</fullName>
    </recommendedName>
</protein>
<dbReference type="SUPFAM" id="SSF141523">
    <property type="entry name" value="L,D-transpeptidase catalytic domain-like"/>
    <property type="match status" value="1"/>
</dbReference>
<comment type="caution">
    <text evidence="8">The sequence shown here is derived from an EMBL/GenBank/DDBJ whole genome shotgun (WGS) entry which is preliminary data.</text>
</comment>
<comment type="pathway">
    <text evidence="1 6">Cell wall biogenesis; peptidoglycan biosynthesis.</text>
</comment>
<dbReference type="GO" id="GO:0009252">
    <property type="term" value="P:peptidoglycan biosynthetic process"/>
    <property type="evidence" value="ECO:0007669"/>
    <property type="project" value="UniProtKB-UniPathway"/>
</dbReference>
<sequence>MRCKNIALHGTYDVDSIKQNKSLGCVRLKNEDIIELFHFTPKGAVVHIIDNKQLLSKHAISNNMLKRLTPNSISNINQTSKDTFYWLG</sequence>
<evidence type="ECO:0000256" key="1">
    <source>
        <dbReference type="ARBA" id="ARBA00004752"/>
    </source>
</evidence>
<evidence type="ECO:0000256" key="5">
    <source>
        <dbReference type="ARBA" id="ARBA00023316"/>
    </source>
</evidence>
<dbReference type="Gene3D" id="2.40.440.10">
    <property type="entry name" value="L,D-transpeptidase catalytic domain-like"/>
    <property type="match status" value="1"/>
</dbReference>
<name>A0A366XUN0_9BACI</name>
<dbReference type="Proteomes" id="UP000253314">
    <property type="component" value="Unassembled WGS sequence"/>
</dbReference>
<feature type="active site" description="Proton donor/acceptor" evidence="6">
    <location>
        <position position="9"/>
    </location>
</feature>
<accession>A0A366XUN0</accession>
<reference evidence="8 9" key="1">
    <citation type="submission" date="2018-07" db="EMBL/GenBank/DDBJ databases">
        <title>Lottiidibacillus patelloidae gen. nov., sp. nov., isolated from the intestinal tract of a marine limpet and the reclassification of B. taeanensis BH030017T, B. algicola KMM 3737T and B. hwajinpoensis SW-72T as genus Lottiidibacillus.</title>
        <authorList>
            <person name="Liu R."/>
            <person name="Huang Z."/>
        </authorList>
    </citation>
    <scope>NUCLEOTIDE SEQUENCE [LARGE SCALE GENOMIC DNA]</scope>
    <source>
        <strain evidence="8 9">BH030017</strain>
    </source>
</reference>
<dbReference type="AlphaFoldDB" id="A0A366XUN0"/>
<evidence type="ECO:0000259" key="7">
    <source>
        <dbReference type="PROSITE" id="PS52029"/>
    </source>
</evidence>
<keyword evidence="4 6" id="KW-0573">Peptidoglycan synthesis</keyword>
<proteinExistence type="predicted"/>
<evidence type="ECO:0000313" key="9">
    <source>
        <dbReference type="Proteomes" id="UP000253314"/>
    </source>
</evidence>
<dbReference type="GO" id="GO:0008360">
    <property type="term" value="P:regulation of cell shape"/>
    <property type="evidence" value="ECO:0007669"/>
    <property type="project" value="UniProtKB-UniRule"/>
</dbReference>
<dbReference type="RefSeq" id="WP_113807977.1">
    <property type="nucleotide sequence ID" value="NZ_QOCW01000029.1"/>
</dbReference>
<evidence type="ECO:0000313" key="8">
    <source>
        <dbReference type="EMBL" id="RBW67834.1"/>
    </source>
</evidence>
<dbReference type="GO" id="GO:0016740">
    <property type="term" value="F:transferase activity"/>
    <property type="evidence" value="ECO:0007669"/>
    <property type="project" value="UniProtKB-KW"/>
</dbReference>
<keyword evidence="3 6" id="KW-0133">Cell shape</keyword>
<evidence type="ECO:0000256" key="6">
    <source>
        <dbReference type="PROSITE-ProRule" id="PRU01373"/>
    </source>
</evidence>
<dbReference type="OrthoDB" id="9787225at2"/>
<dbReference type="EMBL" id="QOCW01000029">
    <property type="protein sequence ID" value="RBW67834.1"/>
    <property type="molecule type" value="Genomic_DNA"/>
</dbReference>
<evidence type="ECO:0000256" key="2">
    <source>
        <dbReference type="ARBA" id="ARBA00022679"/>
    </source>
</evidence>
<keyword evidence="9" id="KW-1185">Reference proteome</keyword>
<dbReference type="Pfam" id="PF03734">
    <property type="entry name" value="YkuD"/>
    <property type="match status" value="1"/>
</dbReference>
<feature type="domain" description="L,D-TPase catalytic" evidence="7">
    <location>
        <begin position="1"/>
        <end position="49"/>
    </location>
</feature>
<dbReference type="GO" id="GO:0071555">
    <property type="term" value="P:cell wall organization"/>
    <property type="evidence" value="ECO:0007669"/>
    <property type="project" value="UniProtKB-UniRule"/>
</dbReference>
<feature type="active site" description="Nucleophile" evidence="6">
    <location>
        <position position="25"/>
    </location>
</feature>